<dbReference type="GO" id="GO:0006753">
    <property type="term" value="P:nucleoside phosphate metabolic process"/>
    <property type="evidence" value="ECO:0007669"/>
    <property type="project" value="TreeGrafter"/>
</dbReference>
<reference evidence="14" key="2">
    <citation type="journal article" date="2023" name="Science">
        <title>Genomic signatures of disease resistance in endangered staghorn corals.</title>
        <authorList>
            <person name="Vollmer S.V."/>
            <person name="Selwyn J.D."/>
            <person name="Despard B.A."/>
            <person name="Roesel C.L."/>
        </authorList>
    </citation>
    <scope>NUCLEOTIDE SEQUENCE</scope>
    <source>
        <strain evidence="14">K2</strain>
    </source>
</reference>
<dbReference type="PANTHER" id="PTHR11839">
    <property type="entry name" value="UDP/ADP-SUGAR PYROPHOSPHATASE"/>
    <property type="match status" value="1"/>
</dbReference>
<evidence type="ECO:0000256" key="5">
    <source>
        <dbReference type="ARBA" id="ARBA00022801"/>
    </source>
</evidence>
<dbReference type="CDD" id="cd18887">
    <property type="entry name" value="NUDIX_UGPPase_Nudt14"/>
    <property type="match status" value="1"/>
</dbReference>
<dbReference type="InterPro" id="IPR000086">
    <property type="entry name" value="NUDIX_hydrolase_dom"/>
</dbReference>
<comment type="caution">
    <text evidence="14">The sequence shown here is derived from an EMBL/GenBank/DDBJ whole genome shotgun (WGS) entry which is preliminary data.</text>
</comment>
<evidence type="ECO:0000256" key="1">
    <source>
        <dbReference type="ARBA" id="ARBA00001946"/>
    </source>
</evidence>
<reference evidence="14" key="1">
    <citation type="journal article" date="2023" name="G3 (Bethesda)">
        <title>Whole genome assembly and annotation of the endangered Caribbean coral Acropora cervicornis.</title>
        <authorList>
            <person name="Selwyn J.D."/>
            <person name="Vollmer S.V."/>
        </authorList>
    </citation>
    <scope>NUCLEOTIDE SEQUENCE</scope>
    <source>
        <strain evidence="14">K2</strain>
    </source>
</reference>
<evidence type="ECO:0000256" key="11">
    <source>
        <dbReference type="ARBA" id="ARBA00080475"/>
    </source>
</evidence>
<dbReference type="PANTHER" id="PTHR11839:SF15">
    <property type="entry name" value="URIDINE DIPHOSPHATE GLUCOSE PYROPHOSPHATASE NUDT14"/>
    <property type="match status" value="1"/>
</dbReference>
<accession>A0AAD9QGX4</accession>
<evidence type="ECO:0000313" key="15">
    <source>
        <dbReference type="Proteomes" id="UP001249851"/>
    </source>
</evidence>
<evidence type="ECO:0000256" key="12">
    <source>
        <dbReference type="SAM" id="SignalP"/>
    </source>
</evidence>
<keyword evidence="6" id="KW-0460">Magnesium</keyword>
<keyword evidence="15" id="KW-1185">Reference proteome</keyword>
<keyword evidence="4" id="KW-0963">Cytoplasm</keyword>
<evidence type="ECO:0000256" key="10">
    <source>
        <dbReference type="ARBA" id="ARBA00071467"/>
    </source>
</evidence>
<evidence type="ECO:0000256" key="9">
    <source>
        <dbReference type="ARBA" id="ARBA00066480"/>
    </source>
</evidence>
<feature type="chain" id="PRO_5042152082" description="Uridine diphosphate glucose pyrophosphatase NUDT14" evidence="12">
    <location>
        <begin position="26"/>
        <end position="292"/>
    </location>
</feature>
<dbReference type="SUPFAM" id="SSF55811">
    <property type="entry name" value="Nudix"/>
    <property type="match status" value="1"/>
</dbReference>
<dbReference type="EC" id="3.6.1.45" evidence="9"/>
<organism evidence="14 15">
    <name type="scientific">Acropora cervicornis</name>
    <name type="common">Staghorn coral</name>
    <dbReference type="NCBI Taxonomy" id="6130"/>
    <lineage>
        <taxon>Eukaryota</taxon>
        <taxon>Metazoa</taxon>
        <taxon>Cnidaria</taxon>
        <taxon>Anthozoa</taxon>
        <taxon>Hexacorallia</taxon>
        <taxon>Scleractinia</taxon>
        <taxon>Astrocoeniina</taxon>
        <taxon>Acroporidae</taxon>
        <taxon>Acropora</taxon>
    </lineage>
</organism>
<keyword evidence="5" id="KW-0378">Hydrolase</keyword>
<evidence type="ECO:0000256" key="8">
    <source>
        <dbReference type="ARBA" id="ARBA00054674"/>
    </source>
</evidence>
<feature type="signal peptide" evidence="12">
    <location>
        <begin position="1"/>
        <end position="25"/>
    </location>
</feature>
<dbReference type="AlphaFoldDB" id="A0AAD9QGX4"/>
<comment type="catalytic activity">
    <reaction evidence="7">
        <text>UDP-sugar + H2O = UMP + alpha-D-aldose 1-phosphate.</text>
        <dbReference type="EC" id="3.6.1.45"/>
    </reaction>
</comment>
<dbReference type="Proteomes" id="UP001249851">
    <property type="component" value="Unassembled WGS sequence"/>
</dbReference>
<evidence type="ECO:0000256" key="7">
    <source>
        <dbReference type="ARBA" id="ARBA00051086"/>
    </source>
</evidence>
<protein>
    <recommendedName>
        <fullName evidence="10">Uridine diphosphate glucose pyrophosphatase NUDT14</fullName>
        <ecNumber evidence="9">3.6.1.45</ecNumber>
    </recommendedName>
    <alternativeName>
        <fullName evidence="11">Nucleoside diphosphate-linked moiety X motif 14</fullName>
    </alternativeName>
</protein>
<evidence type="ECO:0000259" key="13">
    <source>
        <dbReference type="PROSITE" id="PS51462"/>
    </source>
</evidence>
<dbReference type="PROSITE" id="PS51462">
    <property type="entry name" value="NUDIX"/>
    <property type="match status" value="1"/>
</dbReference>
<evidence type="ECO:0000256" key="3">
    <source>
        <dbReference type="ARBA" id="ARBA00011738"/>
    </source>
</evidence>
<comment type="function">
    <text evidence="8">Hydrolyzes UDP-glucose to glucose 1-phosphate and UMP and ADP-ribose to ribose 5-phosphate and AMP. The physiological substrate is probably UDP-glucose. Poor activity on other substrates such as ADP-glucose, CDP-glucose, GDP-glucose and GDP-mannose.</text>
</comment>
<evidence type="ECO:0000313" key="14">
    <source>
        <dbReference type="EMBL" id="KAK2560934.1"/>
    </source>
</evidence>
<dbReference type="InterPro" id="IPR004385">
    <property type="entry name" value="NDP_pyrophosphatase"/>
</dbReference>
<dbReference type="Gene3D" id="3.90.79.10">
    <property type="entry name" value="Nucleoside Triphosphate Pyrophosphohydrolase"/>
    <property type="match status" value="1"/>
</dbReference>
<dbReference type="NCBIfam" id="TIGR00052">
    <property type="entry name" value="nudix-type nucleoside diphosphatase, YffH/AdpP family"/>
    <property type="match status" value="1"/>
</dbReference>
<dbReference type="GO" id="GO:0019693">
    <property type="term" value="P:ribose phosphate metabolic process"/>
    <property type="evidence" value="ECO:0007669"/>
    <property type="project" value="TreeGrafter"/>
</dbReference>
<comment type="subunit">
    <text evidence="3">Homodimer.</text>
</comment>
<dbReference type="GO" id="GO:0046872">
    <property type="term" value="F:metal ion binding"/>
    <property type="evidence" value="ECO:0007669"/>
    <property type="project" value="InterPro"/>
</dbReference>
<dbReference type="InterPro" id="IPR015797">
    <property type="entry name" value="NUDIX_hydrolase-like_dom_sf"/>
</dbReference>
<feature type="domain" description="Nudix hydrolase" evidence="13">
    <location>
        <begin position="110"/>
        <end position="282"/>
    </location>
</feature>
<keyword evidence="12" id="KW-0732">Signal</keyword>
<sequence>MLFLTNSYLIHAILVVCYHKANSLAHDFFMRCLERTLPVFTGITVRNNNFYRIGLLNVKRSYCVSPSLKEMDGLDITDMRVEPCVESQFIKTSRVVFKQNGRERKWDYVKVHDSVCALLFNATRQAFVLVKQFRPAVYMNINRSLYNDSLRGNISVPMATEDSSVPITAPFSEGITYELCAGIIDQNMSPASTMKQEILEECGYDVPEEKLQQIVSFRSGVGSSGALQTFFFAEITDDMCVSKGGGNMHEGEIIEVFYLPLEKSREFVLDSTKQKPAGFLFAFMWYFDKFKV</sequence>
<comment type="cofactor">
    <cofactor evidence="1">
        <name>Mg(2+)</name>
        <dbReference type="ChEBI" id="CHEBI:18420"/>
    </cofactor>
</comment>
<name>A0AAD9QGX4_ACRCE</name>
<proteinExistence type="predicted"/>
<dbReference type="GO" id="GO:0008768">
    <property type="term" value="F:UDP-sugar diphosphatase activity"/>
    <property type="evidence" value="ECO:0007669"/>
    <property type="project" value="UniProtKB-EC"/>
</dbReference>
<gene>
    <name evidence="14" type="ORF">P5673_016049</name>
</gene>
<evidence type="ECO:0000256" key="2">
    <source>
        <dbReference type="ARBA" id="ARBA00004496"/>
    </source>
</evidence>
<dbReference type="FunFam" id="3.90.79.10:FF:000035">
    <property type="entry name" value="Uridine diphosphate glucose pyrophosphatase"/>
    <property type="match status" value="1"/>
</dbReference>
<evidence type="ECO:0000256" key="6">
    <source>
        <dbReference type="ARBA" id="ARBA00022842"/>
    </source>
</evidence>
<evidence type="ECO:0000256" key="4">
    <source>
        <dbReference type="ARBA" id="ARBA00022490"/>
    </source>
</evidence>
<dbReference type="EMBL" id="JARQWQ010000034">
    <property type="protein sequence ID" value="KAK2560934.1"/>
    <property type="molecule type" value="Genomic_DNA"/>
</dbReference>
<comment type="subcellular location">
    <subcellularLocation>
        <location evidence="2">Cytoplasm</location>
    </subcellularLocation>
</comment>
<dbReference type="GO" id="GO:0005737">
    <property type="term" value="C:cytoplasm"/>
    <property type="evidence" value="ECO:0007669"/>
    <property type="project" value="UniProtKB-SubCell"/>
</dbReference>